<organism evidence="1">
    <name type="scientific">marine metagenome</name>
    <dbReference type="NCBI Taxonomy" id="408172"/>
    <lineage>
        <taxon>unclassified sequences</taxon>
        <taxon>metagenomes</taxon>
        <taxon>ecological metagenomes</taxon>
    </lineage>
</organism>
<evidence type="ECO:0000313" key="1">
    <source>
        <dbReference type="EMBL" id="SVB04658.1"/>
    </source>
</evidence>
<dbReference type="AlphaFoldDB" id="A0A382AT65"/>
<sequence length="73" mass="7862">MTEFSSSLQAKHHFCSMALLLGVCGYAATTLAQPRINEFLAVNNSSLTDGDGEAQDWIEIYNPGAKSVPLGSW</sequence>
<gene>
    <name evidence="1" type="ORF">METZ01_LOCUS157512</name>
</gene>
<feature type="non-terminal residue" evidence="1">
    <location>
        <position position="73"/>
    </location>
</feature>
<proteinExistence type="predicted"/>
<accession>A0A382AT65</accession>
<reference evidence="1" key="1">
    <citation type="submission" date="2018-05" db="EMBL/GenBank/DDBJ databases">
        <authorList>
            <person name="Lanie J.A."/>
            <person name="Ng W.-L."/>
            <person name="Kazmierczak K.M."/>
            <person name="Andrzejewski T.M."/>
            <person name="Davidsen T.M."/>
            <person name="Wayne K.J."/>
            <person name="Tettelin H."/>
            <person name="Glass J.I."/>
            <person name="Rusch D."/>
            <person name="Podicherti R."/>
            <person name="Tsui H.-C.T."/>
            <person name="Winkler M.E."/>
        </authorList>
    </citation>
    <scope>NUCLEOTIDE SEQUENCE</scope>
</reference>
<dbReference type="EMBL" id="UINC01026713">
    <property type="protein sequence ID" value="SVB04658.1"/>
    <property type="molecule type" value="Genomic_DNA"/>
</dbReference>
<protein>
    <recommendedName>
        <fullName evidence="2">LTD domain-containing protein</fullName>
    </recommendedName>
</protein>
<evidence type="ECO:0008006" key="2">
    <source>
        <dbReference type="Google" id="ProtNLM"/>
    </source>
</evidence>
<name>A0A382AT65_9ZZZZ</name>